<keyword evidence="3" id="KW-1185">Reference proteome</keyword>
<evidence type="ECO:0000256" key="1">
    <source>
        <dbReference type="SAM" id="MobiDB-lite"/>
    </source>
</evidence>
<feature type="region of interest" description="Disordered" evidence="1">
    <location>
        <begin position="1"/>
        <end position="20"/>
    </location>
</feature>
<proteinExistence type="predicted"/>
<feature type="region of interest" description="Disordered" evidence="1">
    <location>
        <begin position="123"/>
        <end position="150"/>
    </location>
</feature>
<evidence type="ECO:0000313" key="2">
    <source>
        <dbReference type="EMBL" id="PTB36854.1"/>
    </source>
</evidence>
<name>A0A2T3YWF3_TRIA4</name>
<dbReference type="AlphaFoldDB" id="A0A2T3YWF3"/>
<organism evidence="2 3">
    <name type="scientific">Trichoderma asperellum (strain ATCC 204424 / CBS 433.97 / NBRC 101777)</name>
    <dbReference type="NCBI Taxonomy" id="1042311"/>
    <lineage>
        <taxon>Eukaryota</taxon>
        <taxon>Fungi</taxon>
        <taxon>Dikarya</taxon>
        <taxon>Ascomycota</taxon>
        <taxon>Pezizomycotina</taxon>
        <taxon>Sordariomycetes</taxon>
        <taxon>Hypocreomycetidae</taxon>
        <taxon>Hypocreales</taxon>
        <taxon>Hypocreaceae</taxon>
        <taxon>Trichoderma</taxon>
    </lineage>
</organism>
<dbReference type="Proteomes" id="UP000240493">
    <property type="component" value="Unassembled WGS sequence"/>
</dbReference>
<accession>A0A2T3YWF3</accession>
<evidence type="ECO:0000313" key="3">
    <source>
        <dbReference type="Proteomes" id="UP000240493"/>
    </source>
</evidence>
<reference evidence="2 3" key="1">
    <citation type="submission" date="2016-07" db="EMBL/GenBank/DDBJ databases">
        <title>Multiple horizontal gene transfer events from other fungi enriched the ability of initially mycotrophic Trichoderma (Ascomycota) to feed on dead plant biomass.</title>
        <authorList>
            <consortium name="DOE Joint Genome Institute"/>
            <person name="Aerts A."/>
            <person name="Atanasova L."/>
            <person name="Chenthamara K."/>
            <person name="Zhang J."/>
            <person name="Grujic M."/>
            <person name="Henrissat B."/>
            <person name="Kuo A."/>
            <person name="Salamov A."/>
            <person name="Lipzen A."/>
            <person name="Labutti K."/>
            <person name="Barry K."/>
            <person name="Miao Y."/>
            <person name="Rahimi M.J."/>
            <person name="Shen Q."/>
            <person name="Grigoriev I.V."/>
            <person name="Kubicek C.P."/>
            <person name="Druzhinina I.S."/>
        </authorList>
    </citation>
    <scope>NUCLEOTIDE SEQUENCE [LARGE SCALE GENOMIC DNA]</scope>
    <source>
        <strain evidence="2 3">CBS 433.97</strain>
    </source>
</reference>
<protein>
    <submittedName>
        <fullName evidence="2">Uncharacterized protein</fullName>
    </submittedName>
</protein>
<sequence length="189" mass="20351">MQLGAGSSAGPGDRVLAPRPLGDTMQYACQRVQTPHRRGRVGRAAGELPRLAIPNTAQTRPSVPVRHNLDSSLQALSSLPNSLYLGYIWVQRLGTSPVPVRSASTADGPLAWLGRGRPVAFDSAGMPTQSAPSGRMGRRRRASVHPTNDTRSSVDYTRIAVVFEISIASLLRPGLLWIPTQLRLGMLLI</sequence>
<dbReference type="EMBL" id="KZ679269">
    <property type="protein sequence ID" value="PTB36854.1"/>
    <property type="molecule type" value="Genomic_DNA"/>
</dbReference>
<gene>
    <name evidence="2" type="ORF">M441DRAFT_270672</name>
</gene>